<feature type="region of interest" description="Disordered" evidence="1">
    <location>
        <begin position="339"/>
        <end position="494"/>
    </location>
</feature>
<feature type="region of interest" description="Disordered" evidence="1">
    <location>
        <begin position="29"/>
        <end position="66"/>
    </location>
</feature>
<dbReference type="OrthoDB" id="5103320at2759"/>
<sequence length="494" mass="50733">MRLSWGLALSAAAVGAQAGRLAVRQNLASSPLAPSTSTAPAAGSTPPPVSTPPPSPPVPTSRAGDSTILVTRTVTLPNRGSTITSTTTVSISTLVTVTVTTTDIATTTVTRFDNDTSTKVVYVTSTQIVNAKRSLAERDLHYLGDRPAQVEARATPAPAVPAPRLGNRGFHRRALVTDFVTVTADSGGGDSTVIVTATRAIRSTTTSVVHTTMLVTEIDQANAKTTVTTTETIIVKVTQVKTGAVETVTSTPTGAPGGSGNNNNNNPDSNNNNNNNDSGLSTGAKAGIGAGAGVVALIAIGAAAFCFMRRRRHPKPDPDDLLGSPSEVPVGFGGAARPMSQGLSSTPGIIPRREPALPNVQPEGYRGTAMGDGRAGYAKPETYGASHGASHAPTRSATASTQPGTLSPRDALSPHPTSDPNSALVSPVTARPRASELGNDGTGARWHQTEAAEMATDNPAAGKWHTDGAHEIDGQPMTSHQSGPVYEMPTETYR</sequence>
<reference evidence="4" key="1">
    <citation type="journal article" date="2020" name="bioRxiv">
        <title>Whole genome comparisons of ergot fungi reveals the divergence and evolution of species within the genus Claviceps are the result of varying mechanisms driving genome evolution and host range expansion.</title>
        <authorList>
            <person name="Wyka S.A."/>
            <person name="Mondo S.J."/>
            <person name="Liu M."/>
            <person name="Dettman J."/>
            <person name="Nalam V."/>
            <person name="Broders K.D."/>
        </authorList>
    </citation>
    <scope>NUCLEOTIDE SEQUENCE</scope>
    <source>
        <strain evidence="4">CCC 489</strain>
    </source>
</reference>
<feature type="signal peptide" evidence="3">
    <location>
        <begin position="1"/>
        <end position="18"/>
    </location>
</feature>
<evidence type="ECO:0000256" key="1">
    <source>
        <dbReference type="SAM" id="MobiDB-lite"/>
    </source>
</evidence>
<feature type="compositionally biased region" description="Basic and acidic residues" evidence="1">
    <location>
        <begin position="464"/>
        <end position="473"/>
    </location>
</feature>
<feature type="transmembrane region" description="Helical" evidence="2">
    <location>
        <begin position="286"/>
        <end position="307"/>
    </location>
</feature>
<accession>A0A8K0JCD9</accession>
<feature type="compositionally biased region" description="Pro residues" evidence="1">
    <location>
        <begin position="45"/>
        <end position="59"/>
    </location>
</feature>
<evidence type="ECO:0000256" key="2">
    <source>
        <dbReference type="SAM" id="Phobius"/>
    </source>
</evidence>
<evidence type="ECO:0000313" key="4">
    <source>
        <dbReference type="EMBL" id="KAG5930061.1"/>
    </source>
</evidence>
<evidence type="ECO:0000313" key="5">
    <source>
        <dbReference type="Proteomes" id="UP000811619"/>
    </source>
</evidence>
<dbReference type="Proteomes" id="UP000811619">
    <property type="component" value="Unassembled WGS sequence"/>
</dbReference>
<protein>
    <recommendedName>
        <fullName evidence="6">Mid2 domain-containing protein</fullName>
    </recommendedName>
</protein>
<feature type="compositionally biased region" description="Polar residues" evidence="1">
    <location>
        <begin position="415"/>
        <end position="424"/>
    </location>
</feature>
<feature type="compositionally biased region" description="Polar residues" evidence="1">
    <location>
        <begin position="393"/>
        <end position="405"/>
    </location>
</feature>
<keyword evidence="2" id="KW-0812">Transmembrane</keyword>
<keyword evidence="3" id="KW-0732">Signal</keyword>
<feature type="compositionally biased region" description="Low complexity" evidence="1">
    <location>
        <begin position="261"/>
        <end position="278"/>
    </location>
</feature>
<evidence type="ECO:0008006" key="6">
    <source>
        <dbReference type="Google" id="ProtNLM"/>
    </source>
</evidence>
<keyword evidence="5" id="KW-1185">Reference proteome</keyword>
<dbReference type="EMBL" id="SRPY01000026">
    <property type="protein sequence ID" value="KAG5930061.1"/>
    <property type="molecule type" value="Genomic_DNA"/>
</dbReference>
<keyword evidence="2" id="KW-1133">Transmembrane helix</keyword>
<proteinExistence type="predicted"/>
<name>A0A8K0JCD9_9HYPO</name>
<keyword evidence="2" id="KW-0472">Membrane</keyword>
<evidence type="ECO:0000256" key="3">
    <source>
        <dbReference type="SAM" id="SignalP"/>
    </source>
</evidence>
<organism evidence="4 5">
    <name type="scientific">Claviceps africana</name>
    <dbReference type="NCBI Taxonomy" id="83212"/>
    <lineage>
        <taxon>Eukaryota</taxon>
        <taxon>Fungi</taxon>
        <taxon>Dikarya</taxon>
        <taxon>Ascomycota</taxon>
        <taxon>Pezizomycotina</taxon>
        <taxon>Sordariomycetes</taxon>
        <taxon>Hypocreomycetidae</taxon>
        <taxon>Hypocreales</taxon>
        <taxon>Clavicipitaceae</taxon>
        <taxon>Claviceps</taxon>
    </lineage>
</organism>
<dbReference type="AlphaFoldDB" id="A0A8K0JCD9"/>
<feature type="compositionally biased region" description="Low complexity" evidence="1">
    <location>
        <begin position="29"/>
        <end position="44"/>
    </location>
</feature>
<gene>
    <name evidence="4" type="ORF">E4U42_003222</name>
</gene>
<feature type="region of interest" description="Disordered" evidence="1">
    <location>
        <begin position="247"/>
        <end position="278"/>
    </location>
</feature>
<feature type="chain" id="PRO_5035435242" description="Mid2 domain-containing protein" evidence="3">
    <location>
        <begin position="19"/>
        <end position="494"/>
    </location>
</feature>
<comment type="caution">
    <text evidence="4">The sequence shown here is derived from an EMBL/GenBank/DDBJ whole genome shotgun (WGS) entry which is preliminary data.</text>
</comment>